<evidence type="ECO:0000313" key="2">
    <source>
        <dbReference type="Proteomes" id="UP001628179"/>
    </source>
</evidence>
<dbReference type="EMBL" id="BAAFSV010000002">
    <property type="protein sequence ID" value="GAB1312953.1"/>
    <property type="molecule type" value="Genomic_DNA"/>
</dbReference>
<accession>A0ABQ0G5B3</accession>
<name>A0ABQ0G5B3_9PEZI</name>
<sequence>MSFANQPTIDTVAELDSLAAKYKYLCVCFLPPADASDEWNPQQNEISDFIKPHVSDGTLGFAFVLPSAPELYAIVARFSFEGPQHPGGAIAFTVDGNAETGVDLSGTAQMLQGRVRYASEGGRVRLIQHAPVEDVLMLPSMLGRMARGE</sequence>
<dbReference type="RefSeq" id="XP_070914685.1">
    <property type="nucleotide sequence ID" value="XM_071058584.1"/>
</dbReference>
<keyword evidence="2" id="KW-1185">Reference proteome</keyword>
<dbReference type="GeneID" id="98173907"/>
<comment type="caution">
    <text evidence="1">The sequence shown here is derived from an EMBL/GenBank/DDBJ whole genome shotgun (WGS) entry which is preliminary data.</text>
</comment>
<reference evidence="1 2" key="1">
    <citation type="submission" date="2024-09" db="EMBL/GenBank/DDBJ databases">
        <title>Itraconazole resistance in Madurella fahalii resulting from another homologue of gene encoding cytochrome P450 14-alpha sterol demethylase (CYP51).</title>
        <authorList>
            <person name="Yoshioka I."/>
            <person name="Fahal A.H."/>
            <person name="Kaneko S."/>
            <person name="Yaguchi T."/>
        </authorList>
    </citation>
    <scope>NUCLEOTIDE SEQUENCE [LARGE SCALE GENOMIC DNA]</scope>
    <source>
        <strain evidence="1 2">IFM 68171</strain>
    </source>
</reference>
<evidence type="ECO:0000313" key="1">
    <source>
        <dbReference type="EMBL" id="GAB1312953.1"/>
    </source>
</evidence>
<organism evidence="1 2">
    <name type="scientific">Madurella fahalii</name>
    <dbReference type="NCBI Taxonomy" id="1157608"/>
    <lineage>
        <taxon>Eukaryota</taxon>
        <taxon>Fungi</taxon>
        <taxon>Dikarya</taxon>
        <taxon>Ascomycota</taxon>
        <taxon>Pezizomycotina</taxon>
        <taxon>Sordariomycetes</taxon>
        <taxon>Sordariomycetidae</taxon>
        <taxon>Sordariales</taxon>
        <taxon>Sordariales incertae sedis</taxon>
        <taxon>Madurella</taxon>
    </lineage>
</organism>
<protein>
    <submittedName>
        <fullName evidence="1">Uncharacterized protein</fullName>
    </submittedName>
</protein>
<gene>
    <name evidence="1" type="ORF">MFIFM68171_03163</name>
</gene>
<dbReference type="Proteomes" id="UP001628179">
    <property type="component" value="Unassembled WGS sequence"/>
</dbReference>
<proteinExistence type="predicted"/>